<dbReference type="InterPro" id="IPR004843">
    <property type="entry name" value="Calcineurin-like_PHP"/>
</dbReference>
<dbReference type="GO" id="GO:0046872">
    <property type="term" value="F:metal ion binding"/>
    <property type="evidence" value="ECO:0007669"/>
    <property type="project" value="UniProtKB-KW"/>
</dbReference>
<keyword evidence="2" id="KW-0378">Hydrolase</keyword>
<dbReference type="EMBL" id="ONZG01000007">
    <property type="protein sequence ID" value="SPJ29570.1"/>
    <property type="molecule type" value="Genomic_DNA"/>
</dbReference>
<evidence type="ECO:0000259" key="4">
    <source>
        <dbReference type="Pfam" id="PF00149"/>
    </source>
</evidence>
<dbReference type="Proteomes" id="UP000244898">
    <property type="component" value="Unassembled WGS sequence"/>
</dbReference>
<keyword evidence="1" id="KW-0479">Metal-binding</keyword>
<feature type="transmembrane region" description="Helical" evidence="3">
    <location>
        <begin position="6"/>
        <end position="27"/>
    </location>
</feature>
<dbReference type="GO" id="GO:0016020">
    <property type="term" value="C:membrane"/>
    <property type="evidence" value="ECO:0007669"/>
    <property type="project" value="GOC"/>
</dbReference>
<dbReference type="InterPro" id="IPR029052">
    <property type="entry name" value="Metallo-depent_PP-like"/>
</dbReference>
<dbReference type="CDD" id="cd07385">
    <property type="entry name" value="MPP_YkuE_C"/>
    <property type="match status" value="1"/>
</dbReference>
<gene>
    <name evidence="5" type="ORF">TRM7615_03090</name>
</gene>
<dbReference type="AlphaFoldDB" id="A0A2R8CAV0"/>
<organism evidence="5 6">
    <name type="scientific">Falsiruegeria mediterranea M17</name>
    <dbReference type="NCBI Taxonomy" id="1200281"/>
    <lineage>
        <taxon>Bacteria</taxon>
        <taxon>Pseudomonadati</taxon>
        <taxon>Pseudomonadota</taxon>
        <taxon>Alphaproteobacteria</taxon>
        <taxon>Rhodobacterales</taxon>
        <taxon>Roseobacteraceae</taxon>
        <taxon>Falsiruegeria</taxon>
    </lineage>
</organism>
<dbReference type="SUPFAM" id="SSF56300">
    <property type="entry name" value="Metallo-dependent phosphatases"/>
    <property type="match status" value="1"/>
</dbReference>
<dbReference type="OrthoDB" id="9780884at2"/>
<dbReference type="PANTHER" id="PTHR31302">
    <property type="entry name" value="TRANSMEMBRANE PROTEIN WITH METALLOPHOSPHOESTERASE DOMAIN-RELATED"/>
    <property type="match status" value="1"/>
</dbReference>
<evidence type="ECO:0000256" key="3">
    <source>
        <dbReference type="SAM" id="Phobius"/>
    </source>
</evidence>
<dbReference type="GO" id="GO:0009245">
    <property type="term" value="P:lipid A biosynthetic process"/>
    <property type="evidence" value="ECO:0007669"/>
    <property type="project" value="TreeGrafter"/>
</dbReference>
<name>A0A2R8CAV0_9RHOB</name>
<dbReference type="PANTHER" id="PTHR31302:SF31">
    <property type="entry name" value="PHOSPHODIESTERASE YAEI"/>
    <property type="match status" value="1"/>
</dbReference>
<keyword evidence="3" id="KW-0472">Membrane</keyword>
<evidence type="ECO:0000313" key="5">
    <source>
        <dbReference type="EMBL" id="SPJ29570.1"/>
    </source>
</evidence>
<dbReference type="Pfam" id="PF00149">
    <property type="entry name" value="Metallophos"/>
    <property type="match status" value="1"/>
</dbReference>
<evidence type="ECO:0000313" key="6">
    <source>
        <dbReference type="Proteomes" id="UP000244898"/>
    </source>
</evidence>
<protein>
    <recommendedName>
        <fullName evidence="4">Calcineurin-like phosphoesterase domain-containing protein</fullName>
    </recommendedName>
</protein>
<reference evidence="6" key="1">
    <citation type="submission" date="2018-03" db="EMBL/GenBank/DDBJ databases">
        <authorList>
            <person name="Rodrigo-Torres L."/>
            <person name="Arahal R. D."/>
            <person name="Lucena T."/>
        </authorList>
    </citation>
    <scope>NUCLEOTIDE SEQUENCE [LARGE SCALE GENOMIC DNA]</scope>
    <source>
        <strain evidence="6">CECT 7615</strain>
    </source>
</reference>
<proteinExistence type="predicted"/>
<feature type="domain" description="Calcineurin-like phosphoesterase" evidence="4">
    <location>
        <begin position="51"/>
        <end position="232"/>
    </location>
</feature>
<dbReference type="Gene3D" id="3.60.21.10">
    <property type="match status" value="1"/>
</dbReference>
<keyword evidence="3" id="KW-1133">Transmembrane helix</keyword>
<keyword evidence="3" id="KW-0812">Transmembrane</keyword>
<dbReference type="InterPro" id="IPR051158">
    <property type="entry name" value="Metallophosphoesterase_sf"/>
</dbReference>
<evidence type="ECO:0000256" key="2">
    <source>
        <dbReference type="ARBA" id="ARBA00022801"/>
    </source>
</evidence>
<accession>A0A2R8CAV0</accession>
<dbReference type="GO" id="GO:0008758">
    <property type="term" value="F:UDP-2,3-diacylglucosamine hydrolase activity"/>
    <property type="evidence" value="ECO:0007669"/>
    <property type="project" value="TreeGrafter"/>
</dbReference>
<keyword evidence="6" id="KW-1185">Reference proteome</keyword>
<dbReference type="RefSeq" id="WP_108789040.1">
    <property type="nucleotide sequence ID" value="NZ_ONZG01000007.1"/>
</dbReference>
<sequence length="298" mass="32796">MTRRGFLRGLLAVTLAGLFAAFYGFFIEPALQLRVRRWRIRRANWTARPLKIVVLFDFHVGEPFVGLKRIRQIVKRVNALDADLVLLLGDYAAGHKFVTEPVKIADLAPILAECRARHGVYAVLGNHDWWDDLGAQRRGGGPNLYAQALKAQGIRVLSNQATRLEGAGIWLAGLEDQLAIWRNGRWAGLDDLPGTMVQITDEAPVVLMAHEPDIFTRVPDRVALTLSGHTHGGQVRLLGWSPVVPSRFGNRYAYGHVRETGRDLVVSGGIGCSIMPVRFGVVPEITVIEVSSDQSAGA</sequence>
<evidence type="ECO:0000256" key="1">
    <source>
        <dbReference type="ARBA" id="ARBA00022723"/>
    </source>
</evidence>